<dbReference type="PANTHER" id="PTHR23237:SF6">
    <property type="entry name" value="H_ACA RIBONUCLEOPROTEIN COMPLEX SUBUNIT 1"/>
    <property type="match status" value="1"/>
</dbReference>
<evidence type="ECO:0000256" key="8">
    <source>
        <dbReference type="ARBA" id="ARBA00053712"/>
    </source>
</evidence>
<comment type="function">
    <text evidence="8">Non-catalytic component of the H/ACA small nucleolar ribonucleoprotein (H/ACA snoRNP), which catalyzes pseudouridylation of rRNA and is required for ribosome biogenesis. This involves the isomerization of uridine such that the ribose is subsequently attached to C5, instead of the normal N1. Pseudouridine ('psi') residues may serve to stabilize the conformation of rRNAs. The H/ACA snoRNP complex also mediates pseudouridylation of other types of RNAs. The H/ACA snoRNP complex mediates pseudouridylation at position 93 in U2 snRNA.</text>
</comment>
<dbReference type="FunFam" id="2.40.10.230:FF:000001">
    <property type="entry name" value="H/ACA ribonucleoprotein complex subunit"/>
    <property type="match status" value="1"/>
</dbReference>
<evidence type="ECO:0000256" key="5">
    <source>
        <dbReference type="ARBA" id="ARBA00023242"/>
    </source>
</evidence>
<dbReference type="InterPro" id="IPR007504">
    <property type="entry name" value="H/ACA_rnp_Gar1/Naf1"/>
</dbReference>
<keyword evidence="6 10" id="KW-0687">Ribonucleoprotein</keyword>
<comment type="subunit">
    <text evidence="9 10">Component of the small nucleolar ribonucleoprotein particles containing H/ACA-type snoRNAs (H/ACA snoRNPs).</text>
</comment>
<keyword evidence="3 10" id="KW-0698">rRNA processing</keyword>
<keyword evidence="4 10" id="KW-0694">RNA-binding</keyword>
<dbReference type="GO" id="GO:0034513">
    <property type="term" value="F:box H/ACA snoRNA binding"/>
    <property type="evidence" value="ECO:0007669"/>
    <property type="project" value="TreeGrafter"/>
</dbReference>
<dbReference type="Gene3D" id="2.40.10.230">
    <property type="entry name" value="Probable tRNA pseudouridine synthase domain"/>
    <property type="match status" value="1"/>
</dbReference>
<comment type="caution">
    <text evidence="11">The sequence shown here is derived from an EMBL/GenBank/DDBJ whole genome shotgun (WGS) entry which is preliminary data.</text>
</comment>
<dbReference type="SUPFAM" id="SSF50447">
    <property type="entry name" value="Translation proteins"/>
    <property type="match status" value="1"/>
</dbReference>
<gene>
    <name evidence="11" type="ORF">AWRI4619_LOCUS1312</name>
</gene>
<dbReference type="PANTHER" id="PTHR23237">
    <property type="entry name" value="NUCLEOLAR PROTEIN FAMILY A MEMBER 1 SNORNP PROTEIN GAR1"/>
    <property type="match status" value="1"/>
</dbReference>
<evidence type="ECO:0000256" key="4">
    <source>
        <dbReference type="ARBA" id="ARBA00022884"/>
    </source>
</evidence>
<dbReference type="InterPro" id="IPR009000">
    <property type="entry name" value="Transl_B-barrel_sf"/>
</dbReference>
<keyword evidence="2 10" id="KW-0690">Ribosome biogenesis</keyword>
<proteinExistence type="inferred from homology"/>
<reference evidence="11" key="1">
    <citation type="submission" date="2020-06" db="EMBL/GenBank/DDBJ databases">
        <authorList>
            <person name="Onetto C."/>
        </authorList>
    </citation>
    <scope>NUCLEOTIDE SEQUENCE</scope>
</reference>
<name>A0A9N8P5X3_9PEZI</name>
<dbReference type="GO" id="GO:0031429">
    <property type="term" value="C:box H/ACA snoRNP complex"/>
    <property type="evidence" value="ECO:0007669"/>
    <property type="project" value="TreeGrafter"/>
</dbReference>
<evidence type="ECO:0000256" key="2">
    <source>
        <dbReference type="ARBA" id="ARBA00022517"/>
    </source>
</evidence>
<dbReference type="EMBL" id="CAIJEN010000001">
    <property type="protein sequence ID" value="CAD0082745.1"/>
    <property type="molecule type" value="Genomic_DNA"/>
</dbReference>
<dbReference type="Proteomes" id="UP000716446">
    <property type="component" value="Unassembled WGS sequence"/>
</dbReference>
<protein>
    <recommendedName>
        <fullName evidence="10">H/ACA ribonucleoprotein complex subunit</fullName>
    </recommendedName>
</protein>
<evidence type="ECO:0000313" key="12">
    <source>
        <dbReference type="Proteomes" id="UP000716446"/>
    </source>
</evidence>
<keyword evidence="5 10" id="KW-0539">Nucleus</keyword>
<evidence type="ECO:0000256" key="1">
    <source>
        <dbReference type="ARBA" id="ARBA00004604"/>
    </source>
</evidence>
<evidence type="ECO:0000313" key="11">
    <source>
        <dbReference type="EMBL" id="CAD0082745.1"/>
    </source>
</evidence>
<dbReference type="GO" id="GO:0000454">
    <property type="term" value="P:snoRNA guided rRNA pseudouridine synthesis"/>
    <property type="evidence" value="ECO:0007669"/>
    <property type="project" value="TreeGrafter"/>
</dbReference>
<sequence>MLGGYKEQVKTDIFWFLRRSRRFRSPGSPDQVYEMGTFMHASEGEMVCTSTNVKIPYFNAPIYLENKTAVGKVDEILGPINQVYFTIKPQEGIVATSFKNGDKFYIGGDKLLPLERYFSSSRQTCCCNPDLTLSLDSCPSPSPLPVLPRSRSPQAVAALVVDSVTAVVAVAVVVQEAVSEAVAAQASVAVVVQEVDLVETVVAVDSRAVEDLEASEAVVVAVVVVVEVATKRSCLDTKKNAKHVGVNRQRRHGVMRPWTAWEMVHKEALFRKEAVHLMFYAVQDYFEYREDEQKNYFNFIHPGRIYPTSKVRYTSLTYIQKGKHMGRKDTLLHCQYEE</sequence>
<dbReference type="AlphaFoldDB" id="A0A9N8P5X3"/>
<dbReference type="Pfam" id="PF04410">
    <property type="entry name" value="Gar1"/>
    <property type="match status" value="1"/>
</dbReference>
<evidence type="ECO:0000256" key="7">
    <source>
        <dbReference type="ARBA" id="ARBA00038293"/>
    </source>
</evidence>
<evidence type="ECO:0000256" key="10">
    <source>
        <dbReference type="RuleBase" id="RU364004"/>
    </source>
</evidence>
<evidence type="ECO:0000256" key="6">
    <source>
        <dbReference type="ARBA" id="ARBA00023274"/>
    </source>
</evidence>
<accession>A0A9N8P5X3</accession>
<comment type="similarity">
    <text evidence="7 10">Belongs to the GAR1 family.</text>
</comment>
<organism evidence="11 12">
    <name type="scientific">Aureobasidium vineae</name>
    <dbReference type="NCBI Taxonomy" id="2773715"/>
    <lineage>
        <taxon>Eukaryota</taxon>
        <taxon>Fungi</taxon>
        <taxon>Dikarya</taxon>
        <taxon>Ascomycota</taxon>
        <taxon>Pezizomycotina</taxon>
        <taxon>Dothideomycetes</taxon>
        <taxon>Dothideomycetidae</taxon>
        <taxon>Dothideales</taxon>
        <taxon>Saccotheciaceae</taxon>
        <taxon>Aureobasidium</taxon>
    </lineage>
</organism>
<comment type="subcellular location">
    <subcellularLocation>
        <location evidence="1 10">Nucleus</location>
        <location evidence="1 10">Nucleolus</location>
    </subcellularLocation>
</comment>
<comment type="function">
    <text evidence="10">Required for ribosome biogenesis. Part of a complex which catalyzes pseudouridylation of rRNA. This involves the isomerization of uridine such that the ribose is subsequently attached to C5, instead of the normal N1. Pseudouridine ("psi") residues may serve to stabilize the conformation of rRNAs.</text>
</comment>
<evidence type="ECO:0000256" key="3">
    <source>
        <dbReference type="ARBA" id="ARBA00022552"/>
    </source>
</evidence>
<dbReference type="InterPro" id="IPR038664">
    <property type="entry name" value="Gar1/Naf1_Cbf5-bd_sf"/>
</dbReference>
<keyword evidence="12" id="KW-1185">Reference proteome</keyword>
<evidence type="ECO:0000256" key="9">
    <source>
        <dbReference type="ARBA" id="ARBA00062786"/>
    </source>
</evidence>